<dbReference type="InterPro" id="IPR003658">
    <property type="entry name" value="Anti-sigma_ant"/>
</dbReference>
<evidence type="ECO:0000313" key="4">
    <source>
        <dbReference type="EMBL" id="ATE55066.1"/>
    </source>
</evidence>
<feature type="domain" description="STAS" evidence="3">
    <location>
        <begin position="5"/>
        <end position="114"/>
    </location>
</feature>
<dbReference type="EMBL" id="CP023445">
    <property type="protein sequence ID" value="ATE55066.1"/>
    <property type="molecule type" value="Genomic_DNA"/>
</dbReference>
<dbReference type="InterPro" id="IPR002645">
    <property type="entry name" value="STAS_dom"/>
</dbReference>
<evidence type="ECO:0000256" key="2">
    <source>
        <dbReference type="RuleBase" id="RU003749"/>
    </source>
</evidence>
<evidence type="ECO:0000259" key="3">
    <source>
        <dbReference type="PROSITE" id="PS50801"/>
    </source>
</evidence>
<dbReference type="KEGG" id="apre:CNX65_18715"/>
<keyword evidence="5" id="KW-1185">Reference proteome</keyword>
<dbReference type="AlphaFoldDB" id="A0A290Z7U6"/>
<proteinExistence type="inferred from homology"/>
<evidence type="ECO:0000256" key="1">
    <source>
        <dbReference type="ARBA" id="ARBA00009013"/>
    </source>
</evidence>
<name>A0A290Z7U6_9PSEU</name>
<reference evidence="4" key="1">
    <citation type="submission" date="2017-09" db="EMBL/GenBank/DDBJ databases">
        <title>Complete Genome Sequence of ansamitocin-producing Bacterium Actinosynnema pretiosum X47.</title>
        <authorList>
            <person name="Cao G."/>
            <person name="Zong G."/>
            <person name="Zhong C."/>
            <person name="Fu J."/>
        </authorList>
    </citation>
    <scope>NUCLEOTIDE SEQUENCE [LARGE SCALE GENOMIC DNA]</scope>
    <source>
        <strain evidence="4">X47</strain>
    </source>
</reference>
<dbReference type="GO" id="GO:0043856">
    <property type="term" value="F:anti-sigma factor antagonist activity"/>
    <property type="evidence" value="ECO:0007669"/>
    <property type="project" value="InterPro"/>
</dbReference>
<dbReference type="Pfam" id="PF01740">
    <property type="entry name" value="STAS"/>
    <property type="match status" value="1"/>
</dbReference>
<gene>
    <name evidence="4" type="ORF">CNX65_18715</name>
</gene>
<dbReference type="RefSeq" id="WP_096494814.1">
    <property type="nucleotide sequence ID" value="NZ_CP023445.1"/>
</dbReference>
<dbReference type="PANTHER" id="PTHR33495:SF2">
    <property type="entry name" value="ANTI-SIGMA FACTOR ANTAGONIST TM_1081-RELATED"/>
    <property type="match status" value="1"/>
</dbReference>
<dbReference type="Proteomes" id="UP000218505">
    <property type="component" value="Chromosome"/>
</dbReference>
<evidence type="ECO:0000313" key="5">
    <source>
        <dbReference type="Proteomes" id="UP000218505"/>
    </source>
</evidence>
<sequence length="121" mass="12644">MDGQTGAVTREADGVLITRITGEVDAASTDPIRAEVLAQLDQASGALVLDLREVAFFGSSGISLLAESYARAQRLGLALAVVADQRAVLRPLQVTGMADSLLIKPTLDEAVEAVRAQARQA</sequence>
<protein>
    <recommendedName>
        <fullName evidence="2">Anti-sigma factor antagonist</fullName>
    </recommendedName>
</protein>
<dbReference type="InterPro" id="IPR036513">
    <property type="entry name" value="STAS_dom_sf"/>
</dbReference>
<dbReference type="Gene3D" id="3.30.750.24">
    <property type="entry name" value="STAS domain"/>
    <property type="match status" value="1"/>
</dbReference>
<organism evidence="4 5">
    <name type="scientific">Actinosynnema pretiosum</name>
    <dbReference type="NCBI Taxonomy" id="42197"/>
    <lineage>
        <taxon>Bacteria</taxon>
        <taxon>Bacillati</taxon>
        <taxon>Actinomycetota</taxon>
        <taxon>Actinomycetes</taxon>
        <taxon>Pseudonocardiales</taxon>
        <taxon>Pseudonocardiaceae</taxon>
        <taxon>Actinosynnema</taxon>
    </lineage>
</organism>
<comment type="similarity">
    <text evidence="1 2">Belongs to the anti-sigma-factor antagonist family.</text>
</comment>
<dbReference type="PROSITE" id="PS50801">
    <property type="entry name" value="STAS"/>
    <property type="match status" value="1"/>
</dbReference>
<accession>A0A290Z7U6</accession>
<dbReference type="SUPFAM" id="SSF52091">
    <property type="entry name" value="SpoIIaa-like"/>
    <property type="match status" value="1"/>
</dbReference>
<dbReference type="PANTHER" id="PTHR33495">
    <property type="entry name" value="ANTI-SIGMA FACTOR ANTAGONIST TM_1081-RELATED-RELATED"/>
    <property type="match status" value="1"/>
</dbReference>
<dbReference type="CDD" id="cd07043">
    <property type="entry name" value="STAS_anti-anti-sigma_factors"/>
    <property type="match status" value="1"/>
</dbReference>
<dbReference type="NCBIfam" id="TIGR00377">
    <property type="entry name" value="ant_ant_sig"/>
    <property type="match status" value="1"/>
</dbReference>